<reference evidence="3 4" key="1">
    <citation type="submission" date="2016-10" db="EMBL/GenBank/DDBJ databases">
        <authorList>
            <person name="de Groot N.N."/>
        </authorList>
    </citation>
    <scope>NUCLEOTIDE SEQUENCE [LARGE SCALE GENOMIC DNA]</scope>
    <source>
        <strain evidence="3 4">Nm22</strain>
    </source>
</reference>
<dbReference type="Gene3D" id="3.30.70.1070">
    <property type="entry name" value="Sporulation related repeat"/>
    <property type="match status" value="1"/>
</dbReference>
<evidence type="ECO:0000313" key="4">
    <source>
        <dbReference type="Proteomes" id="UP000199459"/>
    </source>
</evidence>
<evidence type="ECO:0000259" key="2">
    <source>
        <dbReference type="PROSITE" id="PS51724"/>
    </source>
</evidence>
<feature type="chain" id="PRO_5011462996" description="SPOR domain-containing protein" evidence="1">
    <location>
        <begin position="27"/>
        <end position="200"/>
    </location>
</feature>
<dbReference type="AlphaFoldDB" id="A0A1H8CCP8"/>
<keyword evidence="1" id="KW-0732">Signal</keyword>
<proteinExistence type="predicted"/>
<feature type="signal peptide" evidence="1">
    <location>
        <begin position="1"/>
        <end position="26"/>
    </location>
</feature>
<sequence>MKIIFFLLLAANILLLALQVSQPVMQTRDNNSDTHVVNSEKIILLPAEVSCIVWGNFSLTEIESAETALQALDLNTPYRVTSAAPLTQYRVHTVPFEDQQAADREINKFRNSGISSFRILEQGTWFNSISFGEFADELSAQKLQKKLNLQEITGTIISKYLIKQKKISIFEADTSKNIALQSLIEQFPDSKLTQTTCERL</sequence>
<dbReference type="Proteomes" id="UP000199459">
    <property type="component" value="Unassembled WGS sequence"/>
</dbReference>
<evidence type="ECO:0000313" key="3">
    <source>
        <dbReference type="EMBL" id="SEM93041.1"/>
    </source>
</evidence>
<dbReference type="STRING" id="917.SAMN05216326_12036"/>
<feature type="domain" description="SPOR" evidence="2">
    <location>
        <begin position="83"/>
        <end position="160"/>
    </location>
</feature>
<dbReference type="SUPFAM" id="SSF110997">
    <property type="entry name" value="Sporulation related repeat"/>
    <property type="match status" value="1"/>
</dbReference>
<dbReference type="OrthoDB" id="5298866at2"/>
<gene>
    <name evidence="3" type="ORF">SAMN05216325_104152</name>
</gene>
<dbReference type="PROSITE" id="PS51724">
    <property type="entry name" value="SPOR"/>
    <property type="match status" value="1"/>
</dbReference>
<dbReference type="EMBL" id="FOCP01000004">
    <property type="protein sequence ID" value="SEM93041.1"/>
    <property type="molecule type" value="Genomic_DNA"/>
</dbReference>
<dbReference type="GO" id="GO:0042834">
    <property type="term" value="F:peptidoglycan binding"/>
    <property type="evidence" value="ECO:0007669"/>
    <property type="project" value="InterPro"/>
</dbReference>
<dbReference type="InterPro" id="IPR007730">
    <property type="entry name" value="SPOR-like_dom"/>
</dbReference>
<evidence type="ECO:0000256" key="1">
    <source>
        <dbReference type="SAM" id="SignalP"/>
    </source>
</evidence>
<dbReference type="RefSeq" id="WP_090628531.1">
    <property type="nucleotide sequence ID" value="NZ_FOCP01000004.1"/>
</dbReference>
<protein>
    <recommendedName>
        <fullName evidence="2">SPOR domain-containing protein</fullName>
    </recommendedName>
</protein>
<accession>A0A1H8CCP8</accession>
<dbReference type="InterPro" id="IPR036680">
    <property type="entry name" value="SPOR-like_sf"/>
</dbReference>
<name>A0A1H8CCP8_9PROT</name>
<organism evidence="3 4">
    <name type="scientific">Nitrosomonas marina</name>
    <dbReference type="NCBI Taxonomy" id="917"/>
    <lineage>
        <taxon>Bacteria</taxon>
        <taxon>Pseudomonadati</taxon>
        <taxon>Pseudomonadota</taxon>
        <taxon>Betaproteobacteria</taxon>
        <taxon>Nitrosomonadales</taxon>
        <taxon>Nitrosomonadaceae</taxon>
        <taxon>Nitrosomonas</taxon>
    </lineage>
</organism>